<dbReference type="Gene3D" id="3.40.50.360">
    <property type="match status" value="1"/>
</dbReference>
<reference evidence="3" key="2">
    <citation type="journal article" date="2021" name="PeerJ">
        <title>Extensive microbial diversity within the chicken gut microbiome revealed by metagenomics and culture.</title>
        <authorList>
            <person name="Gilroy R."/>
            <person name="Ravi A."/>
            <person name="Getino M."/>
            <person name="Pursley I."/>
            <person name="Horton D.L."/>
            <person name="Alikhan N.F."/>
            <person name="Baker D."/>
            <person name="Gharbi K."/>
            <person name="Hall N."/>
            <person name="Watson M."/>
            <person name="Adriaenssens E.M."/>
            <person name="Foster-Nyarko E."/>
            <person name="Jarju S."/>
            <person name="Secka A."/>
            <person name="Antonio M."/>
            <person name="Oren A."/>
            <person name="Chaudhuri R.R."/>
            <person name="La Ragione R."/>
            <person name="Hildebrand F."/>
            <person name="Pallen M.J."/>
        </authorList>
    </citation>
    <scope>NUCLEOTIDE SEQUENCE</scope>
    <source>
        <strain evidence="3">2889</strain>
    </source>
</reference>
<evidence type="ECO:0000259" key="2">
    <source>
        <dbReference type="PROSITE" id="PS50902"/>
    </source>
</evidence>
<dbReference type="Pfam" id="PF12682">
    <property type="entry name" value="Flavodoxin_4"/>
    <property type="match status" value="1"/>
</dbReference>
<sequence length="184" mass="20656">MKKITLFLMSLTLVGLTACAQKNTQDMKTTKTLVAYFSATGTTHKVAQQIAQATGGRLYPIRPEQPYTDADLDWTDKSSRSTLEMQDPASRPAIVMELHEKDMKDYDTLFIGFPIWWNVAPHAVNTFIESYDLSGKVLIPFATSGSSSISNSVKELKKAYPDYNWQEGKLLNGDPKAEVEKWLK</sequence>
<comment type="caution">
    <text evidence="3">The sequence shown here is derived from an EMBL/GenBank/DDBJ whole genome shotgun (WGS) entry which is preliminary data.</text>
</comment>
<dbReference type="GO" id="GO:0010181">
    <property type="term" value="F:FMN binding"/>
    <property type="evidence" value="ECO:0007669"/>
    <property type="project" value="InterPro"/>
</dbReference>
<dbReference type="PANTHER" id="PTHR39201:SF1">
    <property type="entry name" value="FLAVODOXIN-LIKE DOMAIN-CONTAINING PROTEIN"/>
    <property type="match status" value="1"/>
</dbReference>
<gene>
    <name evidence="3" type="ORF">IAB08_07085</name>
</gene>
<dbReference type="EMBL" id="JADIMZ010000103">
    <property type="protein sequence ID" value="MBO8433040.1"/>
    <property type="molecule type" value="Genomic_DNA"/>
</dbReference>
<dbReference type="Proteomes" id="UP000823612">
    <property type="component" value="Unassembled WGS sequence"/>
</dbReference>
<dbReference type="PROSITE" id="PS50902">
    <property type="entry name" value="FLAVODOXIN_LIKE"/>
    <property type="match status" value="1"/>
</dbReference>
<feature type="signal peptide" evidence="1">
    <location>
        <begin position="1"/>
        <end position="20"/>
    </location>
</feature>
<reference evidence="3" key="1">
    <citation type="submission" date="2020-10" db="EMBL/GenBank/DDBJ databases">
        <authorList>
            <person name="Gilroy R."/>
        </authorList>
    </citation>
    <scope>NUCLEOTIDE SEQUENCE</scope>
    <source>
        <strain evidence="3">2889</strain>
    </source>
</reference>
<dbReference type="SUPFAM" id="SSF52218">
    <property type="entry name" value="Flavoproteins"/>
    <property type="match status" value="1"/>
</dbReference>
<keyword evidence="1" id="KW-0732">Signal</keyword>
<dbReference type="InterPro" id="IPR008254">
    <property type="entry name" value="Flavodoxin/NO_synth"/>
</dbReference>
<dbReference type="NCBIfam" id="NF005501">
    <property type="entry name" value="PRK07116.1"/>
    <property type="match status" value="1"/>
</dbReference>
<evidence type="ECO:0000313" key="4">
    <source>
        <dbReference type="Proteomes" id="UP000823612"/>
    </source>
</evidence>
<name>A0A9D9GZP9_9BACT</name>
<accession>A0A9D9GZP9</accession>
<feature type="domain" description="Flavodoxin-like" evidence="2">
    <location>
        <begin position="32"/>
        <end position="184"/>
    </location>
</feature>
<organism evidence="3 4">
    <name type="scientific">Candidatus Pullibacteroides excrementavium</name>
    <dbReference type="NCBI Taxonomy" id="2840905"/>
    <lineage>
        <taxon>Bacteria</taxon>
        <taxon>Pseudomonadati</taxon>
        <taxon>Bacteroidota</taxon>
        <taxon>Bacteroidia</taxon>
        <taxon>Bacteroidales</taxon>
        <taxon>Candidatus Pullibacteroides</taxon>
    </lineage>
</organism>
<dbReference type="InterPro" id="IPR029039">
    <property type="entry name" value="Flavoprotein-like_sf"/>
</dbReference>
<dbReference type="AlphaFoldDB" id="A0A9D9GZP9"/>
<evidence type="ECO:0000313" key="3">
    <source>
        <dbReference type="EMBL" id="MBO8433040.1"/>
    </source>
</evidence>
<dbReference type="PANTHER" id="PTHR39201">
    <property type="entry name" value="EXPORTED PROTEIN-RELATED"/>
    <property type="match status" value="1"/>
</dbReference>
<feature type="chain" id="PRO_5038680862" evidence="1">
    <location>
        <begin position="21"/>
        <end position="184"/>
    </location>
</feature>
<proteinExistence type="predicted"/>
<dbReference type="PROSITE" id="PS51257">
    <property type="entry name" value="PROKAR_LIPOPROTEIN"/>
    <property type="match status" value="1"/>
</dbReference>
<evidence type="ECO:0000256" key="1">
    <source>
        <dbReference type="SAM" id="SignalP"/>
    </source>
</evidence>
<protein>
    <submittedName>
        <fullName evidence="3">Flavodoxin</fullName>
    </submittedName>
</protein>